<dbReference type="Gene3D" id="2.40.260.10">
    <property type="entry name" value="Sortase"/>
    <property type="match status" value="1"/>
</dbReference>
<evidence type="ECO:0000313" key="8">
    <source>
        <dbReference type="Proteomes" id="UP001057381"/>
    </source>
</evidence>
<dbReference type="EMBL" id="SCWC02000001">
    <property type="protein sequence ID" value="KAA1042766.1"/>
    <property type="molecule type" value="Genomic_DNA"/>
</dbReference>
<dbReference type="InterPro" id="IPR042007">
    <property type="entry name" value="Sortase_A"/>
</dbReference>
<evidence type="ECO:0000313" key="5">
    <source>
        <dbReference type="EMBL" id="KAA1042766.1"/>
    </source>
</evidence>
<dbReference type="AlphaFoldDB" id="A0A9Q9BXV3"/>
<keyword evidence="2" id="KW-0378">Hydrolase</keyword>
<dbReference type="CDD" id="cd06165">
    <property type="entry name" value="Sortase_A"/>
    <property type="match status" value="1"/>
</dbReference>
<evidence type="ECO:0000313" key="6">
    <source>
        <dbReference type="EMBL" id="UTH14632.1"/>
    </source>
</evidence>
<reference evidence="6" key="2">
    <citation type="submission" date="2021-04" db="EMBL/GenBank/DDBJ databases">
        <title>Complete Genome Sequences of Macrococcus spp. from dog and cattle.</title>
        <authorList>
            <person name="Schwendener S."/>
            <person name="Perreten V."/>
        </authorList>
    </citation>
    <scope>NUCLEOTIDE SEQUENCE</scope>
    <source>
        <strain evidence="6">Epi0143-OL</strain>
    </source>
</reference>
<dbReference type="GO" id="GO:0006508">
    <property type="term" value="P:proteolysis"/>
    <property type="evidence" value="ECO:0007669"/>
    <property type="project" value="UniProtKB-KW"/>
</dbReference>
<dbReference type="KEGG" id="mequ:KFV11_04545"/>
<evidence type="ECO:0000256" key="2">
    <source>
        <dbReference type="ARBA" id="ARBA00022801"/>
    </source>
</evidence>
<dbReference type="OrthoDB" id="2987398at2"/>
<dbReference type="Proteomes" id="UP000295735">
    <property type="component" value="Unassembled WGS sequence"/>
</dbReference>
<name>A0A9Q9BXV3_9STAP</name>
<dbReference type="NCBIfam" id="TIGR01076">
    <property type="entry name" value="sortase_fam"/>
    <property type="match status" value="1"/>
</dbReference>
<evidence type="ECO:0000256" key="1">
    <source>
        <dbReference type="ARBA" id="ARBA00022670"/>
    </source>
</evidence>
<evidence type="ECO:0000256" key="3">
    <source>
        <dbReference type="ARBA" id="ARBA00022807"/>
    </source>
</evidence>
<sequence>MRGLRALGVLFIMAALVLFFWQNIRAYFTDRVNHQVITSFEQQDKAPEVNPLERWITQTDPEKVTLKKNMLGYLEIPAAGINEPLLKGPATQANLENGVTLVEKDEQLSEQNIAIAGHRVEGAGIRFNYLGRANKGDKVILVTKGGKKVYEIYDSYKVNPSQVSVLNEHPGRPQELTLITCDSYNPDTLLFEERLIVKARIVRGA</sequence>
<dbReference type="Proteomes" id="UP001057381">
    <property type="component" value="Chromosome"/>
</dbReference>
<dbReference type="Pfam" id="PF04203">
    <property type="entry name" value="Sortase"/>
    <property type="match status" value="1"/>
</dbReference>
<dbReference type="RefSeq" id="WP_149458317.1">
    <property type="nucleotide sequence ID" value="NZ_CP073809.1"/>
</dbReference>
<accession>A0A9Q9BXV3</accession>
<reference evidence="5 7" key="1">
    <citation type="submission" date="2019-09" db="EMBL/GenBank/DDBJ databases">
        <authorList>
            <person name="Mazhar S."/>
            <person name="Altermann E."/>
            <person name="Hill C."/>
            <person name="Mcauliffe O."/>
        </authorList>
    </citation>
    <scope>NUCLEOTIDE SEQUENCE [LARGE SCALE GENOMIC DNA]</scope>
    <source>
        <strain evidence="5 7">ATCC 51831</strain>
    </source>
</reference>
<protein>
    <submittedName>
        <fullName evidence="6">Class A sortase</fullName>
    </submittedName>
</protein>
<dbReference type="EMBL" id="CP073809">
    <property type="protein sequence ID" value="UTH14632.1"/>
    <property type="molecule type" value="Genomic_DNA"/>
</dbReference>
<feature type="active site" description="Proton donor/acceptor" evidence="4">
    <location>
        <position position="118"/>
    </location>
</feature>
<keyword evidence="3" id="KW-0788">Thiol protease</keyword>
<evidence type="ECO:0000313" key="7">
    <source>
        <dbReference type="Proteomes" id="UP000295735"/>
    </source>
</evidence>
<dbReference type="GO" id="GO:0008234">
    <property type="term" value="F:cysteine-type peptidase activity"/>
    <property type="evidence" value="ECO:0007669"/>
    <property type="project" value="UniProtKB-KW"/>
</dbReference>
<dbReference type="InterPro" id="IPR023365">
    <property type="entry name" value="Sortase_dom-sf"/>
</dbReference>
<organism evidence="6 8">
    <name type="scientific">Macrococcus equipercicus</name>
    <dbReference type="NCBI Taxonomy" id="69967"/>
    <lineage>
        <taxon>Bacteria</taxon>
        <taxon>Bacillati</taxon>
        <taxon>Bacillota</taxon>
        <taxon>Bacilli</taxon>
        <taxon>Bacillales</taxon>
        <taxon>Staphylococcaceae</taxon>
        <taxon>Macrococcus</taxon>
    </lineage>
</organism>
<evidence type="ECO:0000256" key="4">
    <source>
        <dbReference type="PIRSR" id="PIRSR605754-1"/>
    </source>
</evidence>
<feature type="active site" description="Acyl-thioester intermediate" evidence="4">
    <location>
        <position position="181"/>
    </location>
</feature>
<proteinExistence type="predicted"/>
<keyword evidence="1" id="KW-0645">Protease</keyword>
<dbReference type="SUPFAM" id="SSF63817">
    <property type="entry name" value="Sortase"/>
    <property type="match status" value="1"/>
</dbReference>
<gene>
    <name evidence="5" type="ORF">ERX35_002480</name>
    <name evidence="6" type="ORF">KFV11_04545</name>
</gene>
<dbReference type="InterPro" id="IPR005754">
    <property type="entry name" value="Sortase"/>
</dbReference>
<keyword evidence="7" id="KW-1185">Reference proteome</keyword>